<accession>A0A2P4XY47</accession>
<evidence type="ECO:0000313" key="4">
    <source>
        <dbReference type="Proteomes" id="UP000237271"/>
    </source>
</evidence>
<reference evidence="3 4" key="1">
    <citation type="journal article" date="2017" name="Genome Biol. Evol.">
        <title>Phytophthora megakarya and P. palmivora, closely related causal agents of cacao black pod rot, underwent increases in genome sizes and gene numbers by different mechanisms.</title>
        <authorList>
            <person name="Ali S.S."/>
            <person name="Shao J."/>
            <person name="Lary D.J."/>
            <person name="Kronmiller B."/>
            <person name="Shen D."/>
            <person name="Strem M.D."/>
            <person name="Amoako-Attah I."/>
            <person name="Akrofi A.Y."/>
            <person name="Begoude B.A."/>
            <person name="Ten Hoopen G.M."/>
            <person name="Coulibaly K."/>
            <person name="Kebe B.I."/>
            <person name="Melnick R.L."/>
            <person name="Guiltinan M.J."/>
            <person name="Tyler B.M."/>
            <person name="Meinhardt L.W."/>
            <person name="Bailey B.A."/>
        </authorList>
    </citation>
    <scope>NUCLEOTIDE SEQUENCE [LARGE SCALE GENOMIC DNA]</scope>
    <source>
        <strain evidence="4">sbr112.9</strain>
    </source>
</reference>
<feature type="region of interest" description="Disordered" evidence="2">
    <location>
        <begin position="1"/>
        <end position="20"/>
    </location>
</feature>
<evidence type="ECO:0000256" key="1">
    <source>
        <dbReference type="SAM" id="Coils"/>
    </source>
</evidence>
<sequence>MRNKPKRLENSSNDLNEDSGVPSVWREICERQLHRRLKAERENSQLKQELAREEELAKSIQKLLYKRRIPKETGPEAQKHTRRTDIPAGYIERMAAFIFDELAAGVDIMYRQMEGVYEAITSLPTVERPFLHGSVKGKDAKLLDRKVLDFNLHAVGDAWWQTWHNHRQRNVHESQDDTIVETFGLEMNDFNANISVSSFGQQILRRSVEEQRIMFIWNAYMEPFVFENERVSGIYFLEQCHVYIKPEEVDEGKFSTSMSTFYTITPYVLAPESPKDMKAVDFFVSSLFSTIKTRSEMVENLLLDQVLEKYNFSENAFMNESERFELDGALAFSSDMQLVDTVAADATGLILPFDNDGWNPQLLLEALEECHDLEHSTTDQAEPRPILASESVIHQENKALATTKSRKKNFNPNKAREERRFQLGQLRKEVEDLELTLKQWQDIRRRQSISANLDKTDRSTIIEDKSNGVPAVWEEICANQLRHRLKAERENIRLKEKYNEELQLVKRIEKLLFKRLKLSDTPPSETSKHMRRTNLPPGYIKHIATVLFEELAAGIDICYRLRGDFLGVNTFIPTEVASRMPLLRGGLKGTEKTLFDRRILPFSTQETSDAWWTNWHSYRGHNREIANNIIMESFGLEMNDIKTNTSVTSYGQQILRRDVEDGLTVFVWNAYLEPFVFDDEQVSGIYFLEQCHMIVKPEEDRTATDENERSSCMSGCYVTTPYFLDATLQNDPKTAALIEFLVGALFSNMKAHNDAVEDLLLDQALQKHSNR</sequence>
<dbReference type="AlphaFoldDB" id="A0A2P4XY47"/>
<dbReference type="Proteomes" id="UP000237271">
    <property type="component" value="Unassembled WGS sequence"/>
</dbReference>
<evidence type="ECO:0000313" key="3">
    <source>
        <dbReference type="EMBL" id="POM70465.1"/>
    </source>
</evidence>
<dbReference type="OrthoDB" id="92903at2759"/>
<gene>
    <name evidence="3" type="ORF">PHPALM_13092</name>
</gene>
<dbReference type="PANTHER" id="PTHR35796:SF3">
    <property type="entry name" value="BHLH DOMAIN-CONTAINING PROTEIN"/>
    <property type="match status" value="1"/>
</dbReference>
<dbReference type="EMBL" id="NCKW01007001">
    <property type="protein sequence ID" value="POM70465.1"/>
    <property type="molecule type" value="Genomic_DNA"/>
</dbReference>
<keyword evidence="1" id="KW-0175">Coiled coil</keyword>
<proteinExistence type="predicted"/>
<organism evidence="3 4">
    <name type="scientific">Phytophthora palmivora</name>
    <dbReference type="NCBI Taxonomy" id="4796"/>
    <lineage>
        <taxon>Eukaryota</taxon>
        <taxon>Sar</taxon>
        <taxon>Stramenopiles</taxon>
        <taxon>Oomycota</taxon>
        <taxon>Peronosporomycetes</taxon>
        <taxon>Peronosporales</taxon>
        <taxon>Peronosporaceae</taxon>
        <taxon>Phytophthora</taxon>
    </lineage>
</organism>
<keyword evidence="4" id="KW-1185">Reference proteome</keyword>
<name>A0A2P4XY47_9STRA</name>
<keyword evidence="3" id="KW-0547">Nucleotide-binding</keyword>
<dbReference type="PANTHER" id="PTHR35796">
    <property type="entry name" value="HYPOTHETICAL CYTOSOLIC PROTEIN"/>
    <property type="match status" value="1"/>
</dbReference>
<feature type="coiled-coil region" evidence="1">
    <location>
        <begin position="29"/>
        <end position="63"/>
    </location>
</feature>
<protein>
    <submittedName>
        <fullName evidence="3">ATP-binding cassette (ABC) Superfamily</fullName>
    </submittedName>
</protein>
<dbReference type="GO" id="GO:0005524">
    <property type="term" value="F:ATP binding"/>
    <property type="evidence" value="ECO:0007669"/>
    <property type="project" value="UniProtKB-KW"/>
</dbReference>
<evidence type="ECO:0000256" key="2">
    <source>
        <dbReference type="SAM" id="MobiDB-lite"/>
    </source>
</evidence>
<keyword evidence="3" id="KW-0067">ATP-binding</keyword>
<comment type="caution">
    <text evidence="3">The sequence shown here is derived from an EMBL/GenBank/DDBJ whole genome shotgun (WGS) entry which is preliminary data.</text>
</comment>